<comment type="caution">
    <text evidence="3">The sequence shown here is derived from an EMBL/GenBank/DDBJ whole genome shotgun (WGS) entry which is preliminary data.</text>
</comment>
<dbReference type="OrthoDB" id="370932at2759"/>
<sequence length="98" mass="10946">MGGGNGQKAKMAREKNLEKQKAAGKGSQLEANKKVMSIQVLDEADRLLNEEFEESIDNILKAIPQYKTYLFSATMTKKGSAKRLIKTALQEAARKREM</sequence>
<dbReference type="Proteomes" id="UP000631114">
    <property type="component" value="Unassembled WGS sequence"/>
</dbReference>
<dbReference type="Pfam" id="PF00270">
    <property type="entry name" value="DEAD"/>
    <property type="match status" value="1"/>
</dbReference>
<dbReference type="EMBL" id="JADFTS010000004">
    <property type="protein sequence ID" value="KAF9611290.1"/>
    <property type="molecule type" value="Genomic_DNA"/>
</dbReference>
<accession>A0A835LXK7</accession>
<dbReference type="AlphaFoldDB" id="A0A835LXK7"/>
<evidence type="ECO:0000259" key="2">
    <source>
        <dbReference type="Pfam" id="PF00270"/>
    </source>
</evidence>
<gene>
    <name evidence="3" type="ORF">IFM89_029728</name>
</gene>
<proteinExistence type="predicted"/>
<dbReference type="Gene3D" id="3.40.50.300">
    <property type="entry name" value="P-loop containing nucleotide triphosphate hydrolases"/>
    <property type="match status" value="1"/>
</dbReference>
<dbReference type="PANTHER" id="PTHR33788">
    <property type="entry name" value="OS07G0114300 PROTEIN"/>
    <property type="match status" value="1"/>
</dbReference>
<evidence type="ECO:0000313" key="4">
    <source>
        <dbReference type="Proteomes" id="UP000631114"/>
    </source>
</evidence>
<organism evidence="3 4">
    <name type="scientific">Coptis chinensis</name>
    <dbReference type="NCBI Taxonomy" id="261450"/>
    <lineage>
        <taxon>Eukaryota</taxon>
        <taxon>Viridiplantae</taxon>
        <taxon>Streptophyta</taxon>
        <taxon>Embryophyta</taxon>
        <taxon>Tracheophyta</taxon>
        <taxon>Spermatophyta</taxon>
        <taxon>Magnoliopsida</taxon>
        <taxon>Ranunculales</taxon>
        <taxon>Ranunculaceae</taxon>
        <taxon>Coptidoideae</taxon>
        <taxon>Coptis</taxon>
    </lineage>
</organism>
<feature type="compositionally biased region" description="Basic and acidic residues" evidence="1">
    <location>
        <begin position="11"/>
        <end position="21"/>
    </location>
</feature>
<evidence type="ECO:0000256" key="1">
    <source>
        <dbReference type="SAM" id="MobiDB-lite"/>
    </source>
</evidence>
<dbReference type="PANTHER" id="PTHR33788:SF1">
    <property type="entry name" value="ZINC-BINDING PROTEIN"/>
    <property type="match status" value="1"/>
</dbReference>
<evidence type="ECO:0000313" key="3">
    <source>
        <dbReference type="EMBL" id="KAF9611290.1"/>
    </source>
</evidence>
<feature type="region of interest" description="Disordered" evidence="1">
    <location>
        <begin position="1"/>
        <end position="28"/>
    </location>
</feature>
<protein>
    <recommendedName>
        <fullName evidence="2">DEAD/DEAH-box helicase domain-containing protein</fullName>
    </recommendedName>
</protein>
<dbReference type="InterPro" id="IPR039713">
    <property type="entry name" value="At2g23090-like"/>
</dbReference>
<reference evidence="3 4" key="1">
    <citation type="submission" date="2020-10" db="EMBL/GenBank/DDBJ databases">
        <title>The Coptis chinensis genome and diversification of protoberbering-type alkaloids.</title>
        <authorList>
            <person name="Wang B."/>
            <person name="Shu S."/>
            <person name="Song C."/>
            <person name="Liu Y."/>
        </authorList>
    </citation>
    <scope>NUCLEOTIDE SEQUENCE [LARGE SCALE GENOMIC DNA]</scope>
    <source>
        <strain evidence="3">HL-2020</strain>
        <tissue evidence="3">Leaf</tissue>
    </source>
</reference>
<feature type="domain" description="DEAD/DEAH-box helicase" evidence="2">
    <location>
        <begin position="35"/>
        <end position="77"/>
    </location>
</feature>
<dbReference type="SUPFAM" id="SSF52540">
    <property type="entry name" value="P-loop containing nucleoside triphosphate hydrolases"/>
    <property type="match status" value="1"/>
</dbReference>
<dbReference type="GO" id="GO:0005524">
    <property type="term" value="F:ATP binding"/>
    <property type="evidence" value="ECO:0007669"/>
    <property type="project" value="InterPro"/>
</dbReference>
<dbReference type="InterPro" id="IPR000629">
    <property type="entry name" value="RNA-helicase_DEAD-box_CS"/>
</dbReference>
<dbReference type="InterPro" id="IPR027417">
    <property type="entry name" value="P-loop_NTPase"/>
</dbReference>
<dbReference type="PROSITE" id="PS00039">
    <property type="entry name" value="DEAD_ATP_HELICASE"/>
    <property type="match status" value="1"/>
</dbReference>
<name>A0A835LXK7_9MAGN</name>
<keyword evidence="4" id="KW-1185">Reference proteome</keyword>
<dbReference type="GO" id="GO:0003676">
    <property type="term" value="F:nucleic acid binding"/>
    <property type="evidence" value="ECO:0007669"/>
    <property type="project" value="InterPro"/>
</dbReference>
<dbReference type="InterPro" id="IPR011545">
    <property type="entry name" value="DEAD/DEAH_box_helicase_dom"/>
</dbReference>
<dbReference type="SUPFAM" id="SSF118359">
    <property type="entry name" value="Expressed protein At2g23090/F21P24.15"/>
    <property type="match status" value="1"/>
</dbReference>